<protein>
    <submittedName>
        <fullName evidence="6">Helix-turn-helix domain-containing protein</fullName>
    </submittedName>
</protein>
<accession>A0A5B0APE2</accession>
<dbReference type="InterPro" id="IPR011991">
    <property type="entry name" value="ArsR-like_HTH"/>
</dbReference>
<dbReference type="Pfam" id="PF12840">
    <property type="entry name" value="HTH_20"/>
    <property type="match status" value="1"/>
</dbReference>
<gene>
    <name evidence="6" type="ORF">FGF04_27925</name>
</gene>
<proteinExistence type="predicted"/>
<dbReference type="InterPro" id="IPR001845">
    <property type="entry name" value="HTH_ArsR_DNA-bd_dom"/>
</dbReference>
<dbReference type="EMBL" id="VDFC01000047">
    <property type="protein sequence ID" value="KAA0930415.1"/>
    <property type="molecule type" value="Genomic_DNA"/>
</dbReference>
<dbReference type="OrthoDB" id="7945987at2"/>
<dbReference type="SMART" id="SM00418">
    <property type="entry name" value="HTH_ARSR"/>
    <property type="match status" value="1"/>
</dbReference>
<dbReference type="Proteomes" id="UP000324965">
    <property type="component" value="Unassembled WGS sequence"/>
</dbReference>
<evidence type="ECO:0000256" key="3">
    <source>
        <dbReference type="ARBA" id="ARBA00023163"/>
    </source>
</evidence>
<comment type="caution">
    <text evidence="6">The sequence shown here is derived from an EMBL/GenBank/DDBJ whole genome shotgun (WGS) entry which is preliminary data.</text>
</comment>
<keyword evidence="1" id="KW-0805">Transcription regulation</keyword>
<dbReference type="InterPro" id="IPR036388">
    <property type="entry name" value="WH-like_DNA-bd_sf"/>
</dbReference>
<dbReference type="PANTHER" id="PTHR33154:SF15">
    <property type="entry name" value="REGULATORY PROTEIN ARSR"/>
    <property type="match status" value="1"/>
</dbReference>
<evidence type="ECO:0000313" key="7">
    <source>
        <dbReference type="Proteomes" id="UP000324965"/>
    </source>
</evidence>
<sequence>MSDAGEPESEPDQPDQPDRPDQAAPRGGQRRTVGDPAALKALAHPLRLKILRHLGVSGPATSTTLAAALGENTGTLSYHLRRLESGGFIEDVPERPNSRERWWRAVRGLDVRRPAQEEMTEGERTVAGALDRMRLDEDIELARRFAEQQAESEGWMRGSRSLSHLTKEEVTAFHDAYLDLLARFARGPEDAPPDAKPILLRWFALPVE</sequence>
<evidence type="ECO:0000259" key="5">
    <source>
        <dbReference type="SMART" id="SM00418"/>
    </source>
</evidence>
<feature type="domain" description="HTH arsR-type" evidence="5">
    <location>
        <begin position="37"/>
        <end position="117"/>
    </location>
</feature>
<dbReference type="InterPro" id="IPR036390">
    <property type="entry name" value="WH_DNA-bd_sf"/>
</dbReference>
<dbReference type="AlphaFoldDB" id="A0A5B0APE2"/>
<dbReference type="RefSeq" id="WP_149514100.1">
    <property type="nucleotide sequence ID" value="NZ_VDFC01000047.1"/>
</dbReference>
<organism evidence="6 7">
    <name type="scientific">Streptomyces apricus</name>
    <dbReference type="NCBI Taxonomy" id="1828112"/>
    <lineage>
        <taxon>Bacteria</taxon>
        <taxon>Bacillati</taxon>
        <taxon>Actinomycetota</taxon>
        <taxon>Actinomycetes</taxon>
        <taxon>Kitasatosporales</taxon>
        <taxon>Streptomycetaceae</taxon>
        <taxon>Streptomyces</taxon>
    </lineage>
</organism>
<evidence type="ECO:0000313" key="6">
    <source>
        <dbReference type="EMBL" id="KAA0930415.1"/>
    </source>
</evidence>
<feature type="compositionally biased region" description="Acidic residues" evidence="4">
    <location>
        <begin position="1"/>
        <end position="15"/>
    </location>
</feature>
<evidence type="ECO:0000256" key="2">
    <source>
        <dbReference type="ARBA" id="ARBA00023125"/>
    </source>
</evidence>
<keyword evidence="3" id="KW-0804">Transcription</keyword>
<name>A0A5B0APE2_9ACTN</name>
<dbReference type="PANTHER" id="PTHR33154">
    <property type="entry name" value="TRANSCRIPTIONAL REGULATOR, ARSR FAMILY"/>
    <property type="match status" value="1"/>
</dbReference>
<dbReference type="GO" id="GO:0003700">
    <property type="term" value="F:DNA-binding transcription factor activity"/>
    <property type="evidence" value="ECO:0007669"/>
    <property type="project" value="InterPro"/>
</dbReference>
<dbReference type="InterPro" id="IPR051081">
    <property type="entry name" value="HTH_MetalResp_TranReg"/>
</dbReference>
<feature type="region of interest" description="Disordered" evidence="4">
    <location>
        <begin position="1"/>
        <end position="33"/>
    </location>
</feature>
<keyword evidence="7" id="KW-1185">Reference proteome</keyword>
<dbReference type="SUPFAM" id="SSF46785">
    <property type="entry name" value="Winged helix' DNA-binding domain"/>
    <property type="match status" value="1"/>
</dbReference>
<dbReference type="CDD" id="cd00090">
    <property type="entry name" value="HTH_ARSR"/>
    <property type="match status" value="1"/>
</dbReference>
<reference evidence="6 7" key="1">
    <citation type="submission" date="2019-05" db="EMBL/GenBank/DDBJ databases">
        <authorList>
            <person name="Hariharan J."/>
            <person name="Choudoir M.J."/>
            <person name="Diebold P."/>
            <person name="Panke-Buisse K."/>
            <person name="Buckley D.H."/>
        </authorList>
    </citation>
    <scope>NUCLEOTIDE SEQUENCE [LARGE SCALE GENOMIC DNA]</scope>
    <source>
        <strain evidence="6 7">SUN51</strain>
    </source>
</reference>
<evidence type="ECO:0000256" key="4">
    <source>
        <dbReference type="SAM" id="MobiDB-lite"/>
    </source>
</evidence>
<dbReference type="Gene3D" id="1.10.10.10">
    <property type="entry name" value="Winged helix-like DNA-binding domain superfamily/Winged helix DNA-binding domain"/>
    <property type="match status" value="1"/>
</dbReference>
<evidence type="ECO:0000256" key="1">
    <source>
        <dbReference type="ARBA" id="ARBA00023015"/>
    </source>
</evidence>
<dbReference type="GO" id="GO:0003677">
    <property type="term" value="F:DNA binding"/>
    <property type="evidence" value="ECO:0007669"/>
    <property type="project" value="UniProtKB-KW"/>
</dbReference>
<keyword evidence="2" id="KW-0238">DNA-binding</keyword>